<comment type="similarity">
    <text evidence="1">Belongs to the small GTPase superfamily. Ras family.</text>
</comment>
<dbReference type="GO" id="GO:0005525">
    <property type="term" value="F:GTP binding"/>
    <property type="evidence" value="ECO:0007669"/>
    <property type="project" value="InterPro"/>
</dbReference>
<evidence type="ECO:0000256" key="5">
    <source>
        <dbReference type="SAM" id="MobiDB-lite"/>
    </source>
</evidence>
<evidence type="ECO:0000256" key="3">
    <source>
        <dbReference type="ARBA" id="ARBA00022801"/>
    </source>
</evidence>
<dbReference type="SMART" id="SM00173">
    <property type="entry name" value="RAS"/>
    <property type="match status" value="1"/>
</dbReference>
<evidence type="ECO:0000256" key="1">
    <source>
        <dbReference type="ARBA" id="ARBA00008344"/>
    </source>
</evidence>
<dbReference type="Proteomes" id="UP000230750">
    <property type="component" value="Unassembled WGS sequence"/>
</dbReference>
<comment type="caution">
    <text evidence="6">The sequence shown here is derived from an EMBL/GenBank/DDBJ whole genome shotgun (WGS) entry which is preliminary data.</text>
</comment>
<evidence type="ECO:0000256" key="4">
    <source>
        <dbReference type="ARBA" id="ARBA00048098"/>
    </source>
</evidence>
<dbReference type="PROSITE" id="PS51419">
    <property type="entry name" value="RAB"/>
    <property type="match status" value="1"/>
</dbReference>
<dbReference type="EMBL" id="MRZV01002710">
    <property type="protein sequence ID" value="PIK33174.1"/>
    <property type="molecule type" value="Genomic_DNA"/>
</dbReference>
<organism evidence="6 7">
    <name type="scientific">Stichopus japonicus</name>
    <name type="common">Sea cucumber</name>
    <dbReference type="NCBI Taxonomy" id="307972"/>
    <lineage>
        <taxon>Eukaryota</taxon>
        <taxon>Metazoa</taxon>
        <taxon>Echinodermata</taxon>
        <taxon>Eleutherozoa</taxon>
        <taxon>Echinozoa</taxon>
        <taxon>Holothuroidea</taxon>
        <taxon>Aspidochirotacea</taxon>
        <taxon>Aspidochirotida</taxon>
        <taxon>Stichopodidae</taxon>
        <taxon>Apostichopus</taxon>
    </lineage>
</organism>
<gene>
    <name evidence="6" type="ORF">BSL78_30011</name>
</gene>
<dbReference type="OrthoDB" id="18798at2759"/>
<dbReference type="InterPro" id="IPR051065">
    <property type="entry name" value="Ras-related_GTPase"/>
</dbReference>
<name>A0A2G8JBR4_STIJA</name>
<accession>A0A2G8JBR4</accession>
<dbReference type="PROSITE" id="PS51421">
    <property type="entry name" value="RAS"/>
    <property type="match status" value="1"/>
</dbReference>
<evidence type="ECO:0000313" key="6">
    <source>
        <dbReference type="EMBL" id="PIK33174.1"/>
    </source>
</evidence>
<protein>
    <recommendedName>
        <fullName evidence="2">small monomeric GTPase</fullName>
        <ecNumber evidence="2">3.6.5.2</ecNumber>
    </recommendedName>
</protein>
<evidence type="ECO:0000256" key="2">
    <source>
        <dbReference type="ARBA" id="ARBA00011984"/>
    </source>
</evidence>
<dbReference type="PANTHER" id="PTHR45704">
    <property type="entry name" value="RAS-LIKE FAMILY MEMBER 11"/>
    <property type="match status" value="1"/>
</dbReference>
<keyword evidence="3" id="KW-0378">Hydrolase</keyword>
<reference evidence="6 7" key="1">
    <citation type="journal article" date="2017" name="PLoS Biol.">
        <title>The sea cucumber genome provides insights into morphological evolution and visceral regeneration.</title>
        <authorList>
            <person name="Zhang X."/>
            <person name="Sun L."/>
            <person name="Yuan J."/>
            <person name="Sun Y."/>
            <person name="Gao Y."/>
            <person name="Zhang L."/>
            <person name="Li S."/>
            <person name="Dai H."/>
            <person name="Hamel J.F."/>
            <person name="Liu C."/>
            <person name="Yu Y."/>
            <person name="Liu S."/>
            <person name="Lin W."/>
            <person name="Guo K."/>
            <person name="Jin S."/>
            <person name="Xu P."/>
            <person name="Storey K.B."/>
            <person name="Huan P."/>
            <person name="Zhang T."/>
            <person name="Zhou Y."/>
            <person name="Zhang J."/>
            <person name="Lin C."/>
            <person name="Li X."/>
            <person name="Xing L."/>
            <person name="Huo D."/>
            <person name="Sun M."/>
            <person name="Wang L."/>
            <person name="Mercier A."/>
            <person name="Li F."/>
            <person name="Yang H."/>
            <person name="Xiang J."/>
        </authorList>
    </citation>
    <scope>NUCLEOTIDE SEQUENCE [LARGE SCALE GENOMIC DNA]</scope>
    <source>
        <strain evidence="6">Shaxun</strain>
        <tissue evidence="6">Muscle</tissue>
    </source>
</reference>
<dbReference type="GO" id="GO:0003925">
    <property type="term" value="F:G protein activity"/>
    <property type="evidence" value="ECO:0007669"/>
    <property type="project" value="UniProtKB-EC"/>
</dbReference>
<dbReference type="STRING" id="307972.A0A2G8JBR4"/>
<dbReference type="SUPFAM" id="SSF52540">
    <property type="entry name" value="P-loop containing nucleoside triphosphate hydrolases"/>
    <property type="match status" value="1"/>
</dbReference>
<comment type="catalytic activity">
    <reaction evidence="4">
        <text>GTP + H2O = GDP + phosphate + H(+)</text>
        <dbReference type="Rhea" id="RHEA:19669"/>
        <dbReference type="ChEBI" id="CHEBI:15377"/>
        <dbReference type="ChEBI" id="CHEBI:15378"/>
        <dbReference type="ChEBI" id="CHEBI:37565"/>
        <dbReference type="ChEBI" id="CHEBI:43474"/>
        <dbReference type="ChEBI" id="CHEBI:58189"/>
        <dbReference type="EC" id="3.6.5.2"/>
    </reaction>
</comment>
<feature type="region of interest" description="Disordered" evidence="5">
    <location>
        <begin position="113"/>
        <end position="144"/>
    </location>
</feature>
<feature type="non-terminal residue" evidence="6">
    <location>
        <position position="1"/>
    </location>
</feature>
<dbReference type="AlphaFoldDB" id="A0A2G8JBR4"/>
<sequence length="180" mass="20715">EENSEEKLKWADAFIIVYSITDRCSFEEVMRLTFLCCRAKRNCSYEPVVLIIGNKKDLKYDRIVGRNEAQTLSEALKCSFLELSVRESHEDVQKAFLTLYNDFKCRKKTPGNLSPKFLGKKRRGQSNSYPKIDLDSNPPKPRERSISFTGLSDLWNGNILLPESEVITEEDIKPMKAIIS</sequence>
<proteinExistence type="inferred from homology"/>
<dbReference type="InterPro" id="IPR001806">
    <property type="entry name" value="Small_GTPase"/>
</dbReference>
<dbReference type="Gene3D" id="3.40.50.300">
    <property type="entry name" value="P-loop containing nucleotide triphosphate hydrolases"/>
    <property type="match status" value="1"/>
</dbReference>
<keyword evidence="7" id="KW-1185">Reference proteome</keyword>
<dbReference type="Pfam" id="PF00071">
    <property type="entry name" value="Ras"/>
    <property type="match status" value="1"/>
</dbReference>
<dbReference type="EC" id="3.6.5.2" evidence="2"/>
<dbReference type="InterPro" id="IPR027417">
    <property type="entry name" value="P-loop_NTPase"/>
</dbReference>
<evidence type="ECO:0000313" key="7">
    <source>
        <dbReference type="Proteomes" id="UP000230750"/>
    </source>
</evidence>
<dbReference type="SMART" id="SM00175">
    <property type="entry name" value="RAB"/>
    <property type="match status" value="1"/>
</dbReference>